<accession>A0AA48LXW0</accession>
<reference evidence="1" key="1">
    <citation type="submission" date="2023-07" db="EMBL/GenBank/DDBJ databases">
        <authorList>
            <person name="Pelsma A.J. K."/>
        </authorList>
    </citation>
    <scope>NUCLEOTIDE SEQUENCE</scope>
</reference>
<gene>
    <name evidence="1" type="ORF">AMST5_01085</name>
</gene>
<proteinExistence type="predicted"/>
<dbReference type="EMBL" id="OY288114">
    <property type="protein sequence ID" value="CAJ0858095.1"/>
    <property type="molecule type" value="Genomic_DNA"/>
</dbReference>
<organism evidence="1">
    <name type="scientific">freshwater sediment metagenome</name>
    <dbReference type="NCBI Taxonomy" id="556182"/>
    <lineage>
        <taxon>unclassified sequences</taxon>
        <taxon>metagenomes</taxon>
        <taxon>ecological metagenomes</taxon>
    </lineage>
</organism>
<sequence>MTNGDATPLAYVEVLSSEKRQSITGFLVRALRWFTARGVA</sequence>
<protein>
    <submittedName>
        <fullName evidence="1">Uncharacterized protein</fullName>
    </submittedName>
</protein>
<name>A0AA48LXW0_9ZZZZ</name>
<dbReference type="AlphaFoldDB" id="A0AA48LXW0"/>
<evidence type="ECO:0000313" key="1">
    <source>
        <dbReference type="EMBL" id="CAJ0858095.1"/>
    </source>
</evidence>